<reference evidence="2" key="1">
    <citation type="journal article" date="2023" name="Science">
        <title>Genome structures resolve the early diversification of teleost fishes.</title>
        <authorList>
            <person name="Parey E."/>
            <person name="Louis A."/>
            <person name="Montfort J."/>
            <person name="Bouchez O."/>
            <person name="Roques C."/>
            <person name="Iampietro C."/>
            <person name="Lluch J."/>
            <person name="Castinel A."/>
            <person name="Donnadieu C."/>
            <person name="Desvignes T."/>
            <person name="Floi Bucao C."/>
            <person name="Jouanno E."/>
            <person name="Wen M."/>
            <person name="Mejri S."/>
            <person name="Dirks R."/>
            <person name="Jansen H."/>
            <person name="Henkel C."/>
            <person name="Chen W.J."/>
            <person name="Zahm M."/>
            <person name="Cabau C."/>
            <person name="Klopp C."/>
            <person name="Thompson A.W."/>
            <person name="Robinson-Rechavi M."/>
            <person name="Braasch I."/>
            <person name="Lecointre G."/>
            <person name="Bobe J."/>
            <person name="Postlethwait J.H."/>
            <person name="Berthelot C."/>
            <person name="Roest Crollius H."/>
            <person name="Guiguen Y."/>
        </authorList>
    </citation>
    <scope>NUCLEOTIDE SEQUENCE</scope>
    <source>
        <strain evidence="2">NC1722</strain>
    </source>
</reference>
<protein>
    <submittedName>
        <fullName evidence="2">Uncharacterized protein</fullName>
    </submittedName>
</protein>
<dbReference type="AlphaFoldDB" id="A0AAD7RRT8"/>
<evidence type="ECO:0000256" key="1">
    <source>
        <dbReference type="SAM" id="MobiDB-lite"/>
    </source>
</evidence>
<evidence type="ECO:0000313" key="3">
    <source>
        <dbReference type="Proteomes" id="UP001221898"/>
    </source>
</evidence>
<keyword evidence="3" id="KW-1185">Reference proteome</keyword>
<sequence length="108" mass="12186">MLLLPPHASERTSGNLDCHICDKQNVSRQDKHMCNLHERGPEEVKQNVGRAKKALIIRKLSKLRRTRPIPPTMSTLNLDSMPGDEGADISNYDIEDYQDSPPAPPSLW</sequence>
<proteinExistence type="predicted"/>
<dbReference type="Proteomes" id="UP001221898">
    <property type="component" value="Unassembled WGS sequence"/>
</dbReference>
<comment type="caution">
    <text evidence="2">The sequence shown here is derived from an EMBL/GenBank/DDBJ whole genome shotgun (WGS) entry which is preliminary data.</text>
</comment>
<dbReference type="EMBL" id="JAINUG010000185">
    <property type="protein sequence ID" value="KAJ8389224.1"/>
    <property type="molecule type" value="Genomic_DNA"/>
</dbReference>
<evidence type="ECO:0000313" key="2">
    <source>
        <dbReference type="EMBL" id="KAJ8389224.1"/>
    </source>
</evidence>
<name>A0AAD7RRT8_9TELE</name>
<gene>
    <name evidence="2" type="ORF">AAFF_G00122440</name>
</gene>
<feature type="region of interest" description="Disordered" evidence="1">
    <location>
        <begin position="66"/>
        <end position="108"/>
    </location>
</feature>
<organism evidence="2 3">
    <name type="scientific">Aldrovandia affinis</name>
    <dbReference type="NCBI Taxonomy" id="143900"/>
    <lineage>
        <taxon>Eukaryota</taxon>
        <taxon>Metazoa</taxon>
        <taxon>Chordata</taxon>
        <taxon>Craniata</taxon>
        <taxon>Vertebrata</taxon>
        <taxon>Euteleostomi</taxon>
        <taxon>Actinopterygii</taxon>
        <taxon>Neopterygii</taxon>
        <taxon>Teleostei</taxon>
        <taxon>Notacanthiformes</taxon>
        <taxon>Halosauridae</taxon>
        <taxon>Aldrovandia</taxon>
    </lineage>
</organism>
<accession>A0AAD7RRT8</accession>